<evidence type="ECO:0000256" key="5">
    <source>
        <dbReference type="ARBA" id="ARBA00023159"/>
    </source>
</evidence>
<keyword evidence="6" id="KW-0804">Transcription</keyword>
<evidence type="ECO:0000256" key="6">
    <source>
        <dbReference type="ARBA" id="ARBA00023163"/>
    </source>
</evidence>
<dbReference type="InterPro" id="IPR012340">
    <property type="entry name" value="NA-bd_OB-fold"/>
</dbReference>
<evidence type="ECO:0000259" key="8">
    <source>
        <dbReference type="PROSITE" id="PS51857"/>
    </source>
</evidence>
<dbReference type="SUPFAM" id="SSF50249">
    <property type="entry name" value="Nucleic acid-binding proteins"/>
    <property type="match status" value="1"/>
</dbReference>
<name>E8X1A1_GRATM</name>
<keyword evidence="3" id="KW-0805">Transcription regulation</keyword>
<dbReference type="InterPro" id="IPR002059">
    <property type="entry name" value="CSP_DNA-bd"/>
</dbReference>
<evidence type="ECO:0000256" key="7">
    <source>
        <dbReference type="RuleBase" id="RU000408"/>
    </source>
</evidence>
<dbReference type="PaxDb" id="1198114-AciX9_2010"/>
<dbReference type="InterPro" id="IPR011129">
    <property type="entry name" value="CSD"/>
</dbReference>
<protein>
    <submittedName>
        <fullName evidence="9">Cold-shock DNA-binding domain protein</fullName>
    </submittedName>
</protein>
<keyword evidence="4 9" id="KW-0238">DNA-binding</keyword>
<dbReference type="InterPro" id="IPR019844">
    <property type="entry name" value="CSD_CS"/>
</dbReference>
<dbReference type="HOGENOM" id="CLU_117621_6_1_0"/>
<dbReference type="eggNOG" id="COG1278">
    <property type="taxonomic scope" value="Bacteria"/>
</dbReference>
<dbReference type="OrthoDB" id="9797626at2"/>
<evidence type="ECO:0000256" key="1">
    <source>
        <dbReference type="ARBA" id="ARBA00004496"/>
    </source>
</evidence>
<dbReference type="CDD" id="cd04458">
    <property type="entry name" value="CSP_CDS"/>
    <property type="match status" value="1"/>
</dbReference>
<dbReference type="SMART" id="SM00357">
    <property type="entry name" value="CSP"/>
    <property type="match status" value="1"/>
</dbReference>
<organism evidence="10">
    <name type="scientific">Granulicella tundricola (strain ATCC BAA-1859 / DSM 23138 / MP5ACTX9)</name>
    <dbReference type="NCBI Taxonomy" id="1198114"/>
    <lineage>
        <taxon>Bacteria</taxon>
        <taxon>Pseudomonadati</taxon>
        <taxon>Acidobacteriota</taxon>
        <taxon>Terriglobia</taxon>
        <taxon>Terriglobales</taxon>
        <taxon>Acidobacteriaceae</taxon>
        <taxon>Granulicella</taxon>
    </lineage>
</organism>
<evidence type="ECO:0000256" key="3">
    <source>
        <dbReference type="ARBA" id="ARBA00023015"/>
    </source>
</evidence>
<dbReference type="GO" id="GO:0003677">
    <property type="term" value="F:DNA binding"/>
    <property type="evidence" value="ECO:0007669"/>
    <property type="project" value="UniProtKB-KW"/>
</dbReference>
<reference evidence="10" key="1">
    <citation type="submission" date="2011-01" db="EMBL/GenBank/DDBJ databases">
        <title>Complete sequence of chromosome of Acidobacterium sp. MP5ACTX9.</title>
        <authorList>
            <consortium name="US DOE Joint Genome Institute"/>
            <person name="Lucas S."/>
            <person name="Copeland A."/>
            <person name="Lapidus A."/>
            <person name="Cheng J.-F."/>
            <person name="Goodwin L."/>
            <person name="Pitluck S."/>
            <person name="Teshima H."/>
            <person name="Detter J.C."/>
            <person name="Han C."/>
            <person name="Tapia R."/>
            <person name="Land M."/>
            <person name="Hauser L."/>
            <person name="Kyrpides N."/>
            <person name="Ivanova N."/>
            <person name="Ovchinnikova G."/>
            <person name="Pagani I."/>
            <person name="Rawat S.R."/>
            <person name="Mannisto M."/>
            <person name="Haggblom M.M."/>
            <person name="Woyke T."/>
        </authorList>
    </citation>
    <scope>NUCLEOTIDE SEQUENCE [LARGE SCALE GENOMIC DNA]</scope>
    <source>
        <strain evidence="10">MP5ACTX9</strain>
    </source>
</reference>
<evidence type="ECO:0000256" key="2">
    <source>
        <dbReference type="ARBA" id="ARBA00022490"/>
    </source>
</evidence>
<gene>
    <name evidence="9" type="ordered locus">AciX9_2010</name>
</gene>
<dbReference type="Proteomes" id="UP000000343">
    <property type="component" value="Chromosome"/>
</dbReference>
<dbReference type="EMBL" id="CP002480">
    <property type="protein sequence ID" value="ADW69055.1"/>
    <property type="molecule type" value="Genomic_DNA"/>
</dbReference>
<dbReference type="Gene3D" id="2.40.50.140">
    <property type="entry name" value="Nucleic acid-binding proteins"/>
    <property type="match status" value="1"/>
</dbReference>
<dbReference type="InterPro" id="IPR012156">
    <property type="entry name" value="Cold_shock_CspA"/>
</dbReference>
<dbReference type="KEGG" id="acm:AciX9_2010"/>
<accession>E8X1A1</accession>
<dbReference type="PROSITE" id="PS51857">
    <property type="entry name" value="CSD_2"/>
    <property type="match status" value="1"/>
</dbReference>
<keyword evidence="2" id="KW-0963">Cytoplasm</keyword>
<dbReference type="PANTHER" id="PTHR46565:SF20">
    <property type="entry name" value="COLD SHOCK DOMAIN-CONTAINING PROTEIN 4"/>
    <property type="match status" value="1"/>
</dbReference>
<sequence length="89" mass="9674">MARQTGKVAWFNNGKGFGFITPETGPDVFVHYSAIMLDGFKTLDEGDTVDFEIETGSTGRPEARKVVRLNHGVLSVQAKAERLEAGTSD</sequence>
<keyword evidence="10" id="KW-1185">Reference proteome</keyword>
<dbReference type="PROSITE" id="PS00352">
    <property type="entry name" value="CSD_1"/>
    <property type="match status" value="1"/>
</dbReference>
<evidence type="ECO:0000313" key="9">
    <source>
        <dbReference type="EMBL" id="ADW69055.1"/>
    </source>
</evidence>
<comment type="subcellular location">
    <subcellularLocation>
        <location evidence="1 7">Cytoplasm</location>
    </subcellularLocation>
</comment>
<dbReference type="PRINTS" id="PR00050">
    <property type="entry name" value="COLDSHOCK"/>
</dbReference>
<dbReference type="PIRSF" id="PIRSF002599">
    <property type="entry name" value="Cold_shock_A"/>
    <property type="match status" value="1"/>
</dbReference>
<dbReference type="GO" id="GO:0005829">
    <property type="term" value="C:cytosol"/>
    <property type="evidence" value="ECO:0007669"/>
    <property type="project" value="UniProtKB-ARBA"/>
</dbReference>
<dbReference type="PANTHER" id="PTHR46565">
    <property type="entry name" value="COLD SHOCK DOMAIN PROTEIN 2"/>
    <property type="match status" value="1"/>
</dbReference>
<dbReference type="Pfam" id="PF00313">
    <property type="entry name" value="CSD"/>
    <property type="match status" value="1"/>
</dbReference>
<dbReference type="STRING" id="1198114.AciX9_2010"/>
<proteinExistence type="predicted"/>
<dbReference type="AlphaFoldDB" id="E8X1A1"/>
<evidence type="ECO:0000256" key="4">
    <source>
        <dbReference type="ARBA" id="ARBA00023125"/>
    </source>
</evidence>
<keyword evidence="5" id="KW-0010">Activator</keyword>
<evidence type="ECO:0000313" key="10">
    <source>
        <dbReference type="Proteomes" id="UP000000343"/>
    </source>
</evidence>
<dbReference type="RefSeq" id="WP_013580373.1">
    <property type="nucleotide sequence ID" value="NC_015064.1"/>
</dbReference>
<feature type="domain" description="CSD" evidence="8">
    <location>
        <begin position="3"/>
        <end position="68"/>
    </location>
</feature>